<name>A0A5C4MW71_9RHOB</name>
<dbReference type="InterPro" id="IPR003594">
    <property type="entry name" value="HATPase_dom"/>
</dbReference>
<dbReference type="InterPro" id="IPR013655">
    <property type="entry name" value="PAS_fold_3"/>
</dbReference>
<dbReference type="SMART" id="SM00388">
    <property type="entry name" value="HisKA"/>
    <property type="match status" value="1"/>
</dbReference>
<dbReference type="GO" id="GO:0000155">
    <property type="term" value="F:phosphorelay sensor kinase activity"/>
    <property type="evidence" value="ECO:0007669"/>
    <property type="project" value="InterPro"/>
</dbReference>
<dbReference type="CDD" id="cd00082">
    <property type="entry name" value="HisKA"/>
    <property type="match status" value="1"/>
</dbReference>
<dbReference type="Pfam" id="PF00989">
    <property type="entry name" value="PAS"/>
    <property type="match status" value="1"/>
</dbReference>
<dbReference type="EMBL" id="VDFU01000010">
    <property type="protein sequence ID" value="TNC49604.1"/>
    <property type="molecule type" value="Genomic_DNA"/>
</dbReference>
<keyword evidence="4" id="KW-0808">Transferase</keyword>
<accession>A0A5C4MW71</accession>
<dbReference type="Pfam" id="PF02518">
    <property type="entry name" value="HATPase_c"/>
    <property type="match status" value="1"/>
</dbReference>
<dbReference type="FunFam" id="3.30.450.20:FF:000099">
    <property type="entry name" value="Sensory box sensor histidine kinase"/>
    <property type="match status" value="1"/>
</dbReference>
<dbReference type="InterPro" id="IPR052162">
    <property type="entry name" value="Sensor_kinase/Photoreceptor"/>
</dbReference>
<dbReference type="Gene3D" id="1.10.287.130">
    <property type="match status" value="1"/>
</dbReference>
<dbReference type="OrthoDB" id="9796100at2"/>
<evidence type="ECO:0000259" key="10">
    <source>
        <dbReference type="PROSITE" id="PS50112"/>
    </source>
</evidence>
<feature type="domain" description="PAC" evidence="11">
    <location>
        <begin position="702"/>
        <end position="755"/>
    </location>
</feature>
<dbReference type="SMART" id="SM00086">
    <property type="entry name" value="PAC"/>
    <property type="match status" value="3"/>
</dbReference>
<dbReference type="InterPro" id="IPR000014">
    <property type="entry name" value="PAS"/>
</dbReference>
<evidence type="ECO:0000313" key="13">
    <source>
        <dbReference type="Proteomes" id="UP000305887"/>
    </source>
</evidence>
<evidence type="ECO:0000256" key="3">
    <source>
        <dbReference type="ARBA" id="ARBA00022553"/>
    </source>
</evidence>
<evidence type="ECO:0000259" key="9">
    <source>
        <dbReference type="PROSITE" id="PS50110"/>
    </source>
</evidence>
<evidence type="ECO:0000256" key="5">
    <source>
        <dbReference type="ARBA" id="ARBA00022777"/>
    </source>
</evidence>
<feature type="domain" description="PAS" evidence="10">
    <location>
        <begin position="628"/>
        <end position="699"/>
    </location>
</feature>
<comment type="catalytic activity">
    <reaction evidence="1">
        <text>ATP + protein L-histidine = ADP + protein N-phospho-L-histidine.</text>
        <dbReference type="EC" id="2.7.13.3"/>
    </reaction>
</comment>
<organism evidence="12 13">
    <name type="scientific">Rubellimicrobium rubrum</name>
    <dbReference type="NCBI Taxonomy" id="2585369"/>
    <lineage>
        <taxon>Bacteria</taxon>
        <taxon>Pseudomonadati</taxon>
        <taxon>Pseudomonadota</taxon>
        <taxon>Alphaproteobacteria</taxon>
        <taxon>Rhodobacterales</taxon>
        <taxon>Roseobacteraceae</taxon>
        <taxon>Rubellimicrobium</taxon>
    </lineage>
</organism>
<dbReference type="PROSITE" id="PS50109">
    <property type="entry name" value="HIS_KIN"/>
    <property type="match status" value="1"/>
</dbReference>
<dbReference type="InterPro" id="IPR001610">
    <property type="entry name" value="PAC"/>
</dbReference>
<dbReference type="Gene3D" id="3.30.565.10">
    <property type="entry name" value="Histidine kinase-like ATPase, C-terminal domain"/>
    <property type="match status" value="1"/>
</dbReference>
<dbReference type="InterPro" id="IPR036097">
    <property type="entry name" value="HisK_dim/P_sf"/>
</dbReference>
<dbReference type="InterPro" id="IPR013767">
    <property type="entry name" value="PAS_fold"/>
</dbReference>
<keyword evidence="5" id="KW-0418">Kinase</keyword>
<feature type="domain" description="PAS" evidence="10">
    <location>
        <begin position="373"/>
        <end position="442"/>
    </location>
</feature>
<dbReference type="Gene3D" id="3.30.450.20">
    <property type="entry name" value="PAS domain"/>
    <property type="match status" value="4"/>
</dbReference>
<dbReference type="NCBIfam" id="TIGR00229">
    <property type="entry name" value="sensory_box"/>
    <property type="match status" value="3"/>
</dbReference>
<protein>
    <recommendedName>
        <fullName evidence="2">histidine kinase</fullName>
        <ecNumber evidence="2">2.7.13.3</ecNumber>
    </recommendedName>
</protein>
<dbReference type="Pfam" id="PF00072">
    <property type="entry name" value="Response_reg"/>
    <property type="match status" value="1"/>
</dbReference>
<evidence type="ECO:0000256" key="7">
    <source>
        <dbReference type="SAM" id="MobiDB-lite"/>
    </source>
</evidence>
<keyword evidence="13" id="KW-1185">Reference proteome</keyword>
<evidence type="ECO:0000256" key="2">
    <source>
        <dbReference type="ARBA" id="ARBA00012438"/>
    </source>
</evidence>
<dbReference type="SMART" id="SM00387">
    <property type="entry name" value="HATPase_c"/>
    <property type="match status" value="1"/>
</dbReference>
<dbReference type="InterPro" id="IPR035965">
    <property type="entry name" value="PAS-like_dom_sf"/>
</dbReference>
<gene>
    <name evidence="12" type="ORF">FHG66_10860</name>
</gene>
<dbReference type="InterPro" id="IPR005467">
    <property type="entry name" value="His_kinase_dom"/>
</dbReference>
<evidence type="ECO:0000256" key="6">
    <source>
        <dbReference type="PROSITE-ProRule" id="PRU00169"/>
    </source>
</evidence>
<dbReference type="SMART" id="SM00091">
    <property type="entry name" value="PAS"/>
    <property type="match status" value="4"/>
</dbReference>
<dbReference type="GO" id="GO:0006355">
    <property type="term" value="P:regulation of DNA-templated transcription"/>
    <property type="evidence" value="ECO:0007669"/>
    <property type="project" value="InterPro"/>
</dbReference>
<evidence type="ECO:0000259" key="11">
    <source>
        <dbReference type="PROSITE" id="PS50113"/>
    </source>
</evidence>
<dbReference type="InterPro" id="IPR003661">
    <property type="entry name" value="HisK_dim/P_dom"/>
</dbReference>
<dbReference type="Pfam" id="PF01590">
    <property type="entry name" value="GAF"/>
    <property type="match status" value="2"/>
</dbReference>
<dbReference type="SMART" id="SM00448">
    <property type="entry name" value="REC"/>
    <property type="match status" value="1"/>
</dbReference>
<dbReference type="InterPro" id="IPR011006">
    <property type="entry name" value="CheY-like_superfamily"/>
</dbReference>
<dbReference type="Gene3D" id="3.30.450.40">
    <property type="match status" value="2"/>
</dbReference>
<sequence>MTEESPTPAGSTVPEASLPGTEAACAEPTWREADRLAALERYAILDTGREAAFDEVAELAADLLDAPMGVVNLIASDRQWFKAEVGIGTDSLPLDVSICRHAILQPGVMVVPDLRDDPRFEGNPLIHVAGGLRFYAGALLETPEGLPLGTVCVLDREPRPQGISERQHRALSILASQVIAQIELRRAKEEVQATARRQAFLLRLDEALRAATSPDEAKAAAAELLGRDLDVGRVTYMEVDEDASETRVTCEYLAHGMPPSVGVYRLAELGPVFEAYRTGEPLVVEEHRTDPRTAALARLPEFAATGVRSVLGVPLLRAGRIVGVLVVNDASPRRWTGAEIELVQAVAERTRAAVERAAAEAALRESEARAREQADEIAAIYAAAPIGLTVLDTGLRYVRINDRMAEINGLPTAEHIGRTVREVAPDLDDKAIETLRRVLAGEAVMGVEFTGTTPAQPGVVRIWRENWLPLRDASGAVVGVTISAEEVTEERAAEAARRASEERFRAIVETATDYVIFTTDAEGRIVTWTAGAQAVLGWTAEEAVGQPADMTYTPEDRAQGVPEWERRTAREEGQAPNVRWHRRKDGTRVFIDGVMRPLDGQDGAPSGYVKVGQDVTDRRAIEEALRASEARFRLMADAVPQIVWITDAEGRTEFFNKQWTDYTGAAYEPATAAEVAASFVHPDDAEATVTSFDEARRTDGTFLVEHRIRSKAGDWRWFLVRGEPYRDLSTGAALRWFGASVDIHDRKRAEAALRELNDTLEARVAERTAEREQLARIVETTGTLIQALDTDLRWIAVNRATSDVLDRLYGRRPHLGQSLHEFFAGMPEHLAEARVPWDRALAGEALTIMAPFGDLGHERRTFELTYEVLRDEDSRVTGALMTGFDVTERLRDQARLAEAEEQLRQAQKMDAMGQLTGGVAHDFNNLLTPIVAVLDRLQRQEVIGPREQRLITGAAQSAERARTLVQRLLAFARRQPLQAVAVDVADLVRGMTDLVASTTGPQVRVAVEVADDLPPAKADSNQLEMALLNLAVNARDAMPEGGTLRISATAETVEATANRKRVPTHAPKLAPGRYLRLSVADTGSGMDEATLARAVEPFFSTKGVGKGTGLGLSMVHGLASQLGGALAIQSRPGLGTNVELWLPQSHEAPEAAIRPPLAAPNGPRGTALLVDDEEAVRLSTADMLGELGFHVLEAASAEEALAAMRDGARVDLVVTDHLMPGMTGSDLARAVQALRPGLPILVVSGYAESEGLAPDLPRLAKPFRKDELAASLASLRTSGAS</sequence>
<dbReference type="CDD" id="cd00130">
    <property type="entry name" value="PAS"/>
    <property type="match status" value="2"/>
</dbReference>
<dbReference type="RefSeq" id="WP_139076773.1">
    <property type="nucleotide sequence ID" value="NZ_VDFU01000010.1"/>
</dbReference>
<dbReference type="PRINTS" id="PR00344">
    <property type="entry name" value="BCTRLSENSOR"/>
</dbReference>
<dbReference type="PANTHER" id="PTHR43304:SF1">
    <property type="entry name" value="PAC DOMAIN-CONTAINING PROTEIN"/>
    <property type="match status" value="1"/>
</dbReference>
<evidence type="ECO:0000256" key="1">
    <source>
        <dbReference type="ARBA" id="ARBA00000085"/>
    </source>
</evidence>
<feature type="domain" description="PAC" evidence="11">
    <location>
        <begin position="574"/>
        <end position="627"/>
    </location>
</feature>
<dbReference type="SUPFAM" id="SSF55781">
    <property type="entry name" value="GAF domain-like"/>
    <property type="match status" value="2"/>
</dbReference>
<dbReference type="InterPro" id="IPR004358">
    <property type="entry name" value="Sig_transdc_His_kin-like_C"/>
</dbReference>
<reference evidence="12 13" key="1">
    <citation type="submission" date="2019-06" db="EMBL/GenBank/DDBJ databases">
        <title>YIM 131921 draft genome.</title>
        <authorList>
            <person name="Jiang L."/>
        </authorList>
    </citation>
    <scope>NUCLEOTIDE SEQUENCE [LARGE SCALE GENOMIC DNA]</scope>
    <source>
        <strain evidence="12 13">YIM 131921</strain>
    </source>
</reference>
<dbReference type="InterPro" id="IPR001789">
    <property type="entry name" value="Sig_transdc_resp-reg_receiver"/>
</dbReference>
<dbReference type="InterPro" id="IPR013656">
    <property type="entry name" value="PAS_4"/>
</dbReference>
<feature type="compositionally biased region" description="Polar residues" evidence="7">
    <location>
        <begin position="1"/>
        <end position="10"/>
    </location>
</feature>
<dbReference type="SUPFAM" id="SSF47384">
    <property type="entry name" value="Homodimeric domain of signal transducing histidine kinase"/>
    <property type="match status" value="1"/>
</dbReference>
<dbReference type="PANTHER" id="PTHR43304">
    <property type="entry name" value="PHYTOCHROME-LIKE PROTEIN CPH1"/>
    <property type="match status" value="1"/>
</dbReference>
<evidence type="ECO:0000259" key="8">
    <source>
        <dbReference type="PROSITE" id="PS50109"/>
    </source>
</evidence>
<evidence type="ECO:0000256" key="4">
    <source>
        <dbReference type="ARBA" id="ARBA00022679"/>
    </source>
</evidence>
<dbReference type="PROSITE" id="PS50112">
    <property type="entry name" value="PAS"/>
    <property type="match status" value="3"/>
</dbReference>
<feature type="domain" description="PAS" evidence="10">
    <location>
        <begin position="500"/>
        <end position="557"/>
    </location>
</feature>
<comment type="caution">
    <text evidence="12">The sequence shown here is derived from an EMBL/GenBank/DDBJ whole genome shotgun (WGS) entry which is preliminary data.</text>
</comment>
<dbReference type="Pfam" id="PF08448">
    <property type="entry name" value="PAS_4"/>
    <property type="match status" value="2"/>
</dbReference>
<dbReference type="SMART" id="SM00065">
    <property type="entry name" value="GAF"/>
    <property type="match status" value="2"/>
</dbReference>
<keyword evidence="3 6" id="KW-0597">Phosphoprotein</keyword>
<dbReference type="SUPFAM" id="SSF55785">
    <property type="entry name" value="PYP-like sensor domain (PAS domain)"/>
    <property type="match status" value="4"/>
</dbReference>
<dbReference type="EC" id="2.7.13.3" evidence="2"/>
<dbReference type="InterPro" id="IPR003018">
    <property type="entry name" value="GAF"/>
</dbReference>
<dbReference type="Pfam" id="PF08447">
    <property type="entry name" value="PAS_3"/>
    <property type="match status" value="1"/>
</dbReference>
<evidence type="ECO:0000313" key="12">
    <source>
        <dbReference type="EMBL" id="TNC49604.1"/>
    </source>
</evidence>
<dbReference type="SUPFAM" id="SSF52172">
    <property type="entry name" value="CheY-like"/>
    <property type="match status" value="1"/>
</dbReference>
<feature type="domain" description="Response regulatory" evidence="9">
    <location>
        <begin position="1166"/>
        <end position="1276"/>
    </location>
</feature>
<dbReference type="InterPro" id="IPR036890">
    <property type="entry name" value="HATPase_C_sf"/>
</dbReference>
<dbReference type="InterPro" id="IPR029016">
    <property type="entry name" value="GAF-like_dom_sf"/>
</dbReference>
<feature type="modified residue" description="4-aspartylphosphate" evidence="6">
    <location>
        <position position="1216"/>
    </location>
</feature>
<dbReference type="SUPFAM" id="SSF55874">
    <property type="entry name" value="ATPase domain of HSP90 chaperone/DNA topoisomerase II/histidine kinase"/>
    <property type="match status" value="1"/>
</dbReference>
<dbReference type="Proteomes" id="UP000305887">
    <property type="component" value="Unassembled WGS sequence"/>
</dbReference>
<dbReference type="PROSITE" id="PS50113">
    <property type="entry name" value="PAC"/>
    <property type="match status" value="2"/>
</dbReference>
<feature type="region of interest" description="Disordered" evidence="7">
    <location>
        <begin position="1"/>
        <end position="22"/>
    </location>
</feature>
<dbReference type="Pfam" id="PF00512">
    <property type="entry name" value="HisKA"/>
    <property type="match status" value="1"/>
</dbReference>
<dbReference type="InterPro" id="IPR000700">
    <property type="entry name" value="PAS-assoc_C"/>
</dbReference>
<proteinExistence type="predicted"/>
<feature type="domain" description="Histidine kinase" evidence="8">
    <location>
        <begin position="918"/>
        <end position="1146"/>
    </location>
</feature>
<dbReference type="PROSITE" id="PS50110">
    <property type="entry name" value="RESPONSE_REGULATORY"/>
    <property type="match status" value="1"/>
</dbReference>
<dbReference type="Gene3D" id="3.40.50.2300">
    <property type="match status" value="1"/>
</dbReference>